<feature type="domain" description="Replication initiator A N-terminal" evidence="1">
    <location>
        <begin position="20"/>
        <end position="93"/>
    </location>
</feature>
<dbReference type="HOGENOM" id="CLU_051810_1_0_9"/>
<accession>N2B8I6</accession>
<dbReference type="EMBL" id="AQFT01000041">
    <property type="protein sequence ID" value="EMZ33074.1"/>
    <property type="molecule type" value="Genomic_DNA"/>
</dbReference>
<evidence type="ECO:0000259" key="2">
    <source>
        <dbReference type="Pfam" id="PF19481"/>
    </source>
</evidence>
<dbReference type="STRING" id="1235802.C823_01492"/>
<dbReference type="Pfam" id="PF19481">
    <property type="entry name" value="DUF6017"/>
    <property type="match status" value="1"/>
</dbReference>
<dbReference type="OrthoDB" id="9803733at2"/>
<protein>
    <submittedName>
        <fullName evidence="3">Uncharacterized protein</fullName>
    </submittedName>
</protein>
<proteinExistence type="predicted"/>
<keyword evidence="4" id="KW-1185">Reference proteome</keyword>
<sequence length="332" mass="38064">MEQNGDFKYFTGQETMQFAFIPVPMALLSDPCYENLSSDAKLLYALLLNRMNLSRKNGWFDEENRVFIYYSIEDIAADLHCGRNKAIKALQELDTEKGIGLVEKNRRGQGKRNVLYVKNFFTEEGEEQKFTNQTSEQNGGDSEVYISNLKKFKKQTSKSPKIKLLEVPNQDSKNNKYNNTNGINNDSNQILSAGTSTPIVDKSMGCDIDEMAAYSEIIKENIEYDALMERYPYERKLVEGIFQLILETVLIKGETILIASNLYPRELVKSKFLKLDFTHIEYAIGCFKSNTTKVNNIKKYLLATLFNAPSTIDGYYQAEVNHDFPQYASSRY</sequence>
<evidence type="ECO:0000313" key="3">
    <source>
        <dbReference type="EMBL" id="EMZ33074.1"/>
    </source>
</evidence>
<dbReference type="Pfam" id="PF06970">
    <property type="entry name" value="RepA_N"/>
    <property type="match status" value="1"/>
</dbReference>
<organism evidence="3 4">
    <name type="scientific">Eubacterium plexicaudatum ASF492</name>
    <dbReference type="NCBI Taxonomy" id="1235802"/>
    <lineage>
        <taxon>Bacteria</taxon>
        <taxon>Bacillati</taxon>
        <taxon>Bacillota</taxon>
        <taxon>Clostridia</taxon>
        <taxon>Eubacteriales</taxon>
        <taxon>Eubacteriaceae</taxon>
        <taxon>Eubacterium</taxon>
    </lineage>
</organism>
<dbReference type="InterPro" id="IPR010724">
    <property type="entry name" value="RepA_N"/>
</dbReference>
<comment type="caution">
    <text evidence="3">The sequence shown here is derived from an EMBL/GenBank/DDBJ whole genome shotgun (WGS) entry which is preliminary data.</text>
</comment>
<dbReference type="PATRIC" id="fig|1235802.3.peg.1589"/>
<gene>
    <name evidence="3" type="ORF">C823_01492</name>
</gene>
<dbReference type="eggNOG" id="ENOG502Z8BZ">
    <property type="taxonomic scope" value="Bacteria"/>
</dbReference>
<dbReference type="AlphaFoldDB" id="N2B8I6"/>
<evidence type="ECO:0000313" key="4">
    <source>
        <dbReference type="Proteomes" id="UP000012589"/>
    </source>
</evidence>
<evidence type="ECO:0000259" key="1">
    <source>
        <dbReference type="Pfam" id="PF06970"/>
    </source>
</evidence>
<dbReference type="Proteomes" id="UP000012589">
    <property type="component" value="Unassembled WGS sequence"/>
</dbReference>
<dbReference type="InterPro" id="IPR046059">
    <property type="entry name" value="DUF6017"/>
</dbReference>
<name>N2B8I6_9FIRM</name>
<feature type="domain" description="DUF6017" evidence="2">
    <location>
        <begin position="208"/>
        <end position="324"/>
    </location>
</feature>
<reference evidence="3 4" key="1">
    <citation type="journal article" date="2014" name="Genome Announc.">
        <title>Draft genome sequences of the altered schaedler flora, a defined bacterial community from gnotobiotic mice.</title>
        <authorList>
            <person name="Wannemuehler M.J."/>
            <person name="Overstreet A.M."/>
            <person name="Ward D.V."/>
            <person name="Phillips G.J."/>
        </authorList>
    </citation>
    <scope>NUCLEOTIDE SEQUENCE [LARGE SCALE GENOMIC DNA]</scope>
    <source>
        <strain evidence="3 4">ASF492</strain>
    </source>
</reference>